<reference evidence="1 2" key="1">
    <citation type="submission" date="2016-10" db="EMBL/GenBank/DDBJ databases">
        <authorList>
            <person name="de Groot N.N."/>
        </authorList>
    </citation>
    <scope>NUCLEOTIDE SEQUENCE [LARGE SCALE GENOMIC DNA]</scope>
    <source>
        <strain evidence="1 2">MT12</strain>
    </source>
</reference>
<dbReference type="EMBL" id="FNTH01000001">
    <property type="protein sequence ID" value="SEC00561.1"/>
    <property type="molecule type" value="Genomic_DNA"/>
</dbReference>
<gene>
    <name evidence="1" type="ORF">SAMN05444164_0777</name>
</gene>
<organism evidence="1 2">
    <name type="scientific">Bradyrhizobium erythrophlei</name>
    <dbReference type="NCBI Taxonomy" id="1437360"/>
    <lineage>
        <taxon>Bacteria</taxon>
        <taxon>Pseudomonadati</taxon>
        <taxon>Pseudomonadota</taxon>
        <taxon>Alphaproteobacteria</taxon>
        <taxon>Hyphomicrobiales</taxon>
        <taxon>Nitrobacteraceae</taxon>
        <taxon>Bradyrhizobium</taxon>
    </lineage>
</organism>
<accession>A0A1H4NZB4</accession>
<dbReference type="AlphaFoldDB" id="A0A1H4NZB4"/>
<sequence length="46" mass="5641">MDTLIGHDKLSAYEDVKALFTERWLERHPFVKWALQTWIDKPWRGR</sequence>
<dbReference type="RefSeq" id="WP_171947582.1">
    <property type="nucleotide sequence ID" value="NZ_FNTH01000001.1"/>
</dbReference>
<evidence type="ECO:0000313" key="2">
    <source>
        <dbReference type="Proteomes" id="UP000198992"/>
    </source>
</evidence>
<name>A0A1H4NZB4_9BRAD</name>
<dbReference type="Proteomes" id="UP000198992">
    <property type="component" value="Unassembled WGS sequence"/>
</dbReference>
<evidence type="ECO:0000313" key="1">
    <source>
        <dbReference type="EMBL" id="SEC00561.1"/>
    </source>
</evidence>
<proteinExistence type="predicted"/>
<protein>
    <submittedName>
        <fullName evidence="1">Uncharacterized protein</fullName>
    </submittedName>
</protein>